<dbReference type="InterPro" id="IPR015510">
    <property type="entry name" value="PGRP"/>
</dbReference>
<sequence length="171" mass="19232">MTYSFVMEKNIDLMEMIKRYAPCFDKITIHCSADRPKQGKLAEDLKAGHLKKGWSDIGYHLVIERDGTLVLGRPWNRTGAHVKGQNTLNFGICLIGGLNDDTGKAEDNFTDDQFSSLRYSLTVIQSVLGIKDANVLGHRDRSPDIDGDGIVEEHEWLKQCPCFDVQAKLYS</sequence>
<dbReference type="PROSITE" id="PS00018">
    <property type="entry name" value="EF_HAND_1"/>
    <property type="match status" value="1"/>
</dbReference>
<feature type="domain" description="Peptidoglycan recognition protein family" evidence="4">
    <location>
        <begin position="4"/>
        <end position="142"/>
    </location>
</feature>
<keyword evidence="6" id="KW-1185">Reference proteome</keyword>
<dbReference type="Pfam" id="PF01510">
    <property type="entry name" value="Amidase_2"/>
    <property type="match status" value="1"/>
</dbReference>
<dbReference type="InterPro" id="IPR006619">
    <property type="entry name" value="PGRP_domain_met/bac"/>
</dbReference>
<evidence type="ECO:0000313" key="6">
    <source>
        <dbReference type="Proteomes" id="UP000260311"/>
    </source>
</evidence>
<dbReference type="GO" id="GO:0009253">
    <property type="term" value="P:peptidoglycan catabolic process"/>
    <property type="evidence" value="ECO:0007669"/>
    <property type="project" value="InterPro"/>
</dbReference>
<accession>A0A384ZS01</accession>
<reference evidence="5 6" key="1">
    <citation type="submission" date="2018-05" db="EMBL/GenBank/DDBJ databases">
        <title>The genome of Vibrio coralliilyticus phage YC.</title>
        <authorList>
            <person name="Benler S."/>
        </authorList>
    </citation>
    <scope>NUCLEOTIDE SEQUENCE [LARGE SCALE GENOMIC DNA]</scope>
</reference>
<dbReference type="GO" id="GO:0001897">
    <property type="term" value="P:symbiont-mediated cytolysis of host cell"/>
    <property type="evidence" value="ECO:0007669"/>
    <property type="project" value="UniProtKB-ARBA"/>
</dbReference>
<dbReference type="SMART" id="SM00701">
    <property type="entry name" value="PGRP"/>
    <property type="match status" value="1"/>
</dbReference>
<protein>
    <submittedName>
        <fullName evidence="5">Lysozyme</fullName>
    </submittedName>
</protein>
<dbReference type="PANTHER" id="PTHR11022">
    <property type="entry name" value="PEPTIDOGLYCAN RECOGNITION PROTEIN"/>
    <property type="match status" value="1"/>
</dbReference>
<dbReference type="CDD" id="cd06583">
    <property type="entry name" value="PGRP"/>
    <property type="match status" value="1"/>
</dbReference>
<dbReference type="SMR" id="A0A384ZS01"/>
<proteinExistence type="inferred from homology"/>
<evidence type="ECO:0000256" key="2">
    <source>
        <dbReference type="ARBA" id="ARBA00022529"/>
    </source>
</evidence>
<dbReference type="EMBL" id="MH375644">
    <property type="protein sequence ID" value="AXC34417.1"/>
    <property type="molecule type" value="Genomic_DNA"/>
</dbReference>
<dbReference type="InterPro" id="IPR018247">
    <property type="entry name" value="EF_Hand_1_Ca_BS"/>
</dbReference>
<comment type="similarity">
    <text evidence="1">Belongs to the N-acetylmuramoyl-L-alanine amidase 2 family.</text>
</comment>
<dbReference type="GO" id="GO:0042742">
    <property type="term" value="P:defense response to bacterium"/>
    <property type="evidence" value="ECO:0007669"/>
    <property type="project" value="UniProtKB-KW"/>
</dbReference>
<dbReference type="GeneID" id="55608495"/>
<dbReference type="Gene3D" id="3.40.80.10">
    <property type="entry name" value="Peptidoglycan recognition protein-like"/>
    <property type="match status" value="1"/>
</dbReference>
<dbReference type="SUPFAM" id="SSF55846">
    <property type="entry name" value="N-acetylmuramoyl-L-alanine amidase-like"/>
    <property type="match status" value="1"/>
</dbReference>
<dbReference type="GO" id="GO:0008745">
    <property type="term" value="F:N-acetylmuramoyl-L-alanine amidase activity"/>
    <property type="evidence" value="ECO:0007669"/>
    <property type="project" value="InterPro"/>
</dbReference>
<evidence type="ECO:0000259" key="4">
    <source>
        <dbReference type="SMART" id="SM00701"/>
    </source>
</evidence>
<organism evidence="5 6">
    <name type="scientific">Vibrio phage YC</name>
    <dbReference type="NCBI Taxonomy" id="2267403"/>
    <lineage>
        <taxon>Viruses</taxon>
        <taxon>Duplodnaviria</taxon>
        <taxon>Heunggongvirae</taxon>
        <taxon>Uroviricota</taxon>
        <taxon>Caudoviricetes</taxon>
        <taxon>Pantevenvirales</taxon>
        <taxon>Ackermannviridae</taxon>
        <taxon>Campanilevirus</taxon>
        <taxon>Campanilevirus YC</taxon>
    </lineage>
</organism>
<evidence type="ECO:0000256" key="1">
    <source>
        <dbReference type="ARBA" id="ARBA00007553"/>
    </source>
</evidence>
<evidence type="ECO:0000256" key="3">
    <source>
        <dbReference type="ARBA" id="ARBA00022638"/>
    </source>
</evidence>
<keyword evidence="2" id="KW-0929">Antimicrobial</keyword>
<dbReference type="PANTHER" id="PTHR11022:SF41">
    <property type="entry name" value="PEPTIDOGLYCAN-RECOGNITION PROTEIN LC-RELATED"/>
    <property type="match status" value="1"/>
</dbReference>
<evidence type="ECO:0000313" key="5">
    <source>
        <dbReference type="EMBL" id="AXC34417.1"/>
    </source>
</evidence>
<dbReference type="KEGG" id="vg:55608495"/>
<dbReference type="InterPro" id="IPR036505">
    <property type="entry name" value="Amidase/PGRP_sf"/>
</dbReference>
<dbReference type="GO" id="GO:0008270">
    <property type="term" value="F:zinc ion binding"/>
    <property type="evidence" value="ECO:0007669"/>
    <property type="project" value="InterPro"/>
</dbReference>
<keyword evidence="3" id="KW-0081">Bacteriolytic enzyme</keyword>
<dbReference type="Proteomes" id="UP000260311">
    <property type="component" value="Segment"/>
</dbReference>
<dbReference type="RefSeq" id="YP_009838263.1">
    <property type="nucleotide sequence ID" value="NC_048709.1"/>
</dbReference>
<name>A0A384ZS01_9CAUD</name>
<dbReference type="InterPro" id="IPR002502">
    <property type="entry name" value="Amidase_domain"/>
</dbReference>